<keyword evidence="3" id="KW-1185">Reference proteome</keyword>
<feature type="compositionally biased region" description="Gly residues" evidence="1">
    <location>
        <begin position="230"/>
        <end position="252"/>
    </location>
</feature>
<organism evidence="2 3">
    <name type="scientific">Tanacetum coccineum</name>
    <dbReference type="NCBI Taxonomy" id="301880"/>
    <lineage>
        <taxon>Eukaryota</taxon>
        <taxon>Viridiplantae</taxon>
        <taxon>Streptophyta</taxon>
        <taxon>Embryophyta</taxon>
        <taxon>Tracheophyta</taxon>
        <taxon>Spermatophyta</taxon>
        <taxon>Magnoliopsida</taxon>
        <taxon>eudicotyledons</taxon>
        <taxon>Gunneridae</taxon>
        <taxon>Pentapetalae</taxon>
        <taxon>asterids</taxon>
        <taxon>campanulids</taxon>
        <taxon>Asterales</taxon>
        <taxon>Asteraceae</taxon>
        <taxon>Asteroideae</taxon>
        <taxon>Anthemideae</taxon>
        <taxon>Anthemidinae</taxon>
        <taxon>Tanacetum</taxon>
    </lineage>
</organism>
<name>A0ABQ5CWC3_9ASTR</name>
<evidence type="ECO:0008006" key="4">
    <source>
        <dbReference type="Google" id="ProtNLM"/>
    </source>
</evidence>
<reference evidence="2" key="2">
    <citation type="submission" date="2022-01" db="EMBL/GenBank/DDBJ databases">
        <authorList>
            <person name="Yamashiro T."/>
            <person name="Shiraishi A."/>
            <person name="Satake H."/>
            <person name="Nakayama K."/>
        </authorList>
    </citation>
    <scope>NUCLEOTIDE SEQUENCE</scope>
</reference>
<proteinExistence type="predicted"/>
<evidence type="ECO:0000256" key="1">
    <source>
        <dbReference type="SAM" id="MobiDB-lite"/>
    </source>
</evidence>
<dbReference type="Proteomes" id="UP001151760">
    <property type="component" value="Unassembled WGS sequence"/>
</dbReference>
<accession>A0ABQ5CWC3</accession>
<protein>
    <recommendedName>
        <fullName evidence="4">Reverse transcriptase domain-containing protein</fullName>
    </recommendedName>
</protein>
<evidence type="ECO:0000313" key="3">
    <source>
        <dbReference type="Proteomes" id="UP001151760"/>
    </source>
</evidence>
<dbReference type="EMBL" id="BQNB010014626">
    <property type="protein sequence ID" value="GJT30452.1"/>
    <property type="molecule type" value="Genomic_DNA"/>
</dbReference>
<reference evidence="2" key="1">
    <citation type="journal article" date="2022" name="Int. J. Mol. Sci.">
        <title>Draft Genome of Tanacetum Coccineum: Genomic Comparison of Closely Related Tanacetum-Family Plants.</title>
        <authorList>
            <person name="Yamashiro T."/>
            <person name="Shiraishi A."/>
            <person name="Nakayama K."/>
            <person name="Satake H."/>
        </authorList>
    </citation>
    <scope>NUCLEOTIDE SEQUENCE</scope>
</reference>
<gene>
    <name evidence="2" type="ORF">Tco_0910727</name>
</gene>
<sequence>MTQWLISDLVGQSTLIFYVCVGDIRVTDSTSLVFVNINHCARSILDASSSIDTVEEAVVESHMATQRAWGLGFGSGSAVGGLCRWLWKFELKRKRLWVPMGLSMGKKVYPLVGDGWVVGEKKITGLGDRCGKIFEVVTLSALVHAGDKTSGDAKSWVKRMIVKYVKDLFLEDCCSKIDMDPCVGIGIWYNVLEKSIIKVCESNTGYNWERIAGRPAVASRGRGMGERASRGGGRTGGRSGDQGNGRNDGQGGRVAQVGDQGRGQGNGWNQNGDAINDNIRGDVRNVIENNDRRGCTYKEFLACNPKEYDGKGGAVVYTHWIKKMESIHDMSGCEDNQKVKYTVGSFVCKALSWWNSQIRTLGREVAIGMS</sequence>
<evidence type="ECO:0000313" key="2">
    <source>
        <dbReference type="EMBL" id="GJT30452.1"/>
    </source>
</evidence>
<feature type="region of interest" description="Disordered" evidence="1">
    <location>
        <begin position="219"/>
        <end position="276"/>
    </location>
</feature>
<comment type="caution">
    <text evidence="2">The sequence shown here is derived from an EMBL/GenBank/DDBJ whole genome shotgun (WGS) entry which is preliminary data.</text>
</comment>